<feature type="transmembrane region" description="Helical" evidence="1">
    <location>
        <begin position="169"/>
        <end position="191"/>
    </location>
</feature>
<feature type="transmembrane region" description="Helical" evidence="1">
    <location>
        <begin position="16"/>
        <end position="36"/>
    </location>
</feature>
<dbReference type="EMBL" id="BIFT01000002">
    <property type="protein sequence ID" value="GCE31880.1"/>
    <property type="molecule type" value="Genomic_DNA"/>
</dbReference>
<feature type="transmembrane region" description="Helical" evidence="1">
    <location>
        <begin position="265"/>
        <end position="285"/>
    </location>
</feature>
<feature type="transmembrane region" description="Helical" evidence="1">
    <location>
        <begin position="71"/>
        <end position="92"/>
    </location>
</feature>
<sequence>MFIDTFDLTRWNRISVSLGGSVWMLILFARLFGWIMLDDLDLILLLALCVITPLAVPLATLPRKPCLSGDLCGLVIFLQPFATLIGGASLLLGRGLLAAAAAAVWLLFTALIALIGVLLLFQKRGRSLPDACLAVALAYVPIGGTWLVLDRLGLQPLSFSQTIVLLTAVHFHFITLAALIITGLTGRAILATRREIPWKTYRVTAMCMLLNPLLVATGITITQITGVSFLESAGACLLALSMILIALLNLICIVPTTAPLLARGLLAFSSTAVAITMLFAGAYVLGNVTGFWTITISQMIVIHGWINALVFGLCGLLGWRLRVEAEKA</sequence>
<protein>
    <submittedName>
        <fullName evidence="2">Uncharacterized protein</fullName>
    </submittedName>
</protein>
<dbReference type="Proteomes" id="UP000287171">
    <property type="component" value="Unassembled WGS sequence"/>
</dbReference>
<feature type="transmembrane region" description="Helical" evidence="1">
    <location>
        <begin position="128"/>
        <end position="149"/>
    </location>
</feature>
<feature type="transmembrane region" description="Helical" evidence="1">
    <location>
        <begin position="232"/>
        <end position="253"/>
    </location>
</feature>
<dbReference type="Pfam" id="PF14158">
    <property type="entry name" value="YndJ"/>
    <property type="match status" value="1"/>
</dbReference>
<comment type="caution">
    <text evidence="2">The sequence shown here is derived from an EMBL/GenBank/DDBJ whole genome shotgun (WGS) entry which is preliminary data.</text>
</comment>
<feature type="transmembrane region" description="Helical" evidence="1">
    <location>
        <begin position="203"/>
        <end position="226"/>
    </location>
</feature>
<evidence type="ECO:0000256" key="1">
    <source>
        <dbReference type="SAM" id="Phobius"/>
    </source>
</evidence>
<dbReference type="InterPro" id="IPR025450">
    <property type="entry name" value="YndJ-like"/>
</dbReference>
<keyword evidence="1" id="KW-0472">Membrane</keyword>
<evidence type="ECO:0000313" key="3">
    <source>
        <dbReference type="Proteomes" id="UP000287171"/>
    </source>
</evidence>
<feature type="transmembrane region" description="Helical" evidence="1">
    <location>
        <begin position="291"/>
        <end position="319"/>
    </location>
</feature>
<keyword evidence="3" id="KW-1185">Reference proteome</keyword>
<evidence type="ECO:0000313" key="2">
    <source>
        <dbReference type="EMBL" id="GCE31880.1"/>
    </source>
</evidence>
<dbReference type="RefSeq" id="WP_161982699.1">
    <property type="nucleotide sequence ID" value="NZ_BIFT01000002.1"/>
</dbReference>
<organism evidence="2 3">
    <name type="scientific">Dictyobacter alpinus</name>
    <dbReference type="NCBI Taxonomy" id="2014873"/>
    <lineage>
        <taxon>Bacteria</taxon>
        <taxon>Bacillati</taxon>
        <taxon>Chloroflexota</taxon>
        <taxon>Ktedonobacteria</taxon>
        <taxon>Ktedonobacterales</taxon>
        <taxon>Dictyobacteraceae</taxon>
        <taxon>Dictyobacter</taxon>
    </lineage>
</organism>
<proteinExistence type="predicted"/>
<gene>
    <name evidence="2" type="ORF">KDA_73640</name>
</gene>
<feature type="transmembrane region" description="Helical" evidence="1">
    <location>
        <begin position="98"/>
        <end position="121"/>
    </location>
</feature>
<name>A0A402BKN5_9CHLR</name>
<accession>A0A402BKN5</accession>
<dbReference type="AlphaFoldDB" id="A0A402BKN5"/>
<keyword evidence="1" id="KW-0812">Transmembrane</keyword>
<keyword evidence="1" id="KW-1133">Transmembrane helix</keyword>
<reference evidence="3" key="1">
    <citation type="submission" date="2018-12" db="EMBL/GenBank/DDBJ databases">
        <title>Tengunoibacter tsumagoiensis gen. nov., sp. nov., Dictyobacter kobayashii sp. nov., D. alpinus sp. nov., and D. joshuensis sp. nov. and description of Dictyobacteraceae fam. nov. within the order Ktedonobacterales isolated from Tengu-no-mugimeshi.</title>
        <authorList>
            <person name="Wang C.M."/>
            <person name="Zheng Y."/>
            <person name="Sakai Y."/>
            <person name="Toyoda A."/>
            <person name="Minakuchi Y."/>
            <person name="Abe K."/>
            <person name="Yokota A."/>
            <person name="Yabe S."/>
        </authorList>
    </citation>
    <scope>NUCLEOTIDE SEQUENCE [LARGE SCALE GENOMIC DNA]</scope>
    <source>
        <strain evidence="3">Uno16</strain>
    </source>
</reference>
<feature type="transmembrane region" description="Helical" evidence="1">
    <location>
        <begin position="42"/>
        <end position="59"/>
    </location>
</feature>